<dbReference type="GO" id="GO:0046677">
    <property type="term" value="P:response to antibiotic"/>
    <property type="evidence" value="ECO:0007669"/>
    <property type="project" value="UniProtKB-KW"/>
</dbReference>
<dbReference type="InterPro" id="IPR031376">
    <property type="entry name" value="PCB_OB"/>
</dbReference>
<evidence type="ECO:0000256" key="19">
    <source>
        <dbReference type="ARBA" id="ARBA00023136"/>
    </source>
</evidence>
<comment type="similarity">
    <text evidence="3">In the C-terminal section; belongs to the transpeptidase family.</text>
</comment>
<evidence type="ECO:0000256" key="9">
    <source>
        <dbReference type="ARBA" id="ARBA00022645"/>
    </source>
</evidence>
<dbReference type="Proteomes" id="UP000555728">
    <property type="component" value="Unassembled WGS sequence"/>
</dbReference>
<keyword evidence="13 28" id="KW-0812">Transmembrane</keyword>
<evidence type="ECO:0000256" key="26">
    <source>
        <dbReference type="ARBA" id="ARBA00060592"/>
    </source>
</evidence>
<evidence type="ECO:0000256" key="20">
    <source>
        <dbReference type="ARBA" id="ARBA00023251"/>
    </source>
</evidence>
<keyword evidence="17" id="KW-0573">Peptidoglycan synthesis</keyword>
<dbReference type="EMBL" id="JACIGI010000001">
    <property type="protein sequence ID" value="MBB4284474.1"/>
    <property type="molecule type" value="Genomic_DNA"/>
</dbReference>
<keyword evidence="7" id="KW-1003">Cell membrane</keyword>
<keyword evidence="8" id="KW-0997">Cell inner membrane</keyword>
<evidence type="ECO:0000256" key="4">
    <source>
        <dbReference type="ARBA" id="ARBA00007739"/>
    </source>
</evidence>
<name>A0A7W6WJ95_9PROT</name>
<dbReference type="InterPro" id="IPR001264">
    <property type="entry name" value="Glyco_trans_51"/>
</dbReference>
<dbReference type="Pfam" id="PF00905">
    <property type="entry name" value="Transpeptidase"/>
    <property type="match status" value="1"/>
</dbReference>
<protein>
    <recommendedName>
        <fullName evidence="6">Penicillin-binding protein 1A</fullName>
        <ecNumber evidence="24">2.4.99.28</ecNumber>
        <ecNumber evidence="5">3.4.16.4</ecNumber>
    </recommendedName>
</protein>
<evidence type="ECO:0000256" key="28">
    <source>
        <dbReference type="SAM" id="Phobius"/>
    </source>
</evidence>
<proteinExistence type="inferred from homology"/>
<gene>
    <name evidence="32" type="ORF">GGD88_000180</name>
</gene>
<dbReference type="EC" id="2.4.99.28" evidence="24"/>
<evidence type="ECO:0000256" key="11">
    <source>
        <dbReference type="ARBA" id="ARBA00022676"/>
    </source>
</evidence>
<keyword evidence="10" id="KW-0645">Protease</keyword>
<dbReference type="AlphaFoldDB" id="A0A7W6WJ95"/>
<evidence type="ECO:0000256" key="16">
    <source>
        <dbReference type="ARBA" id="ARBA00022968"/>
    </source>
</evidence>
<evidence type="ECO:0000256" key="17">
    <source>
        <dbReference type="ARBA" id="ARBA00022984"/>
    </source>
</evidence>
<comment type="similarity">
    <text evidence="4">In the N-terminal section; belongs to the glycosyltransferase 51 family.</text>
</comment>
<feature type="domain" description="Penicillin-binding protein OB-like" evidence="31">
    <location>
        <begin position="322"/>
        <end position="435"/>
    </location>
</feature>
<comment type="pathway">
    <text evidence="2">Cell wall biogenesis; peptidoglycan biosynthesis.</text>
</comment>
<comment type="caution">
    <text evidence="32">The sequence shown here is derived from an EMBL/GenBank/DDBJ whole genome shotgun (WGS) entry which is preliminary data.</text>
</comment>
<accession>A0A7W6WJ95</accession>
<feature type="region of interest" description="Disordered" evidence="27">
    <location>
        <begin position="815"/>
        <end position="871"/>
    </location>
</feature>
<evidence type="ECO:0000256" key="21">
    <source>
        <dbReference type="ARBA" id="ARBA00023268"/>
    </source>
</evidence>
<comment type="pathway">
    <text evidence="26">Glycan biosynthesis.</text>
</comment>
<evidence type="ECO:0000256" key="15">
    <source>
        <dbReference type="ARBA" id="ARBA00022960"/>
    </source>
</evidence>
<feature type="transmembrane region" description="Helical" evidence="28">
    <location>
        <begin position="7"/>
        <end position="30"/>
    </location>
</feature>
<evidence type="ECO:0000259" key="31">
    <source>
        <dbReference type="Pfam" id="PF17092"/>
    </source>
</evidence>
<evidence type="ECO:0000256" key="10">
    <source>
        <dbReference type="ARBA" id="ARBA00022670"/>
    </source>
</evidence>
<reference evidence="32 33" key="1">
    <citation type="submission" date="2020-08" db="EMBL/GenBank/DDBJ databases">
        <title>Genome sequencing of Purple Non-Sulfur Bacteria from various extreme environments.</title>
        <authorList>
            <person name="Mayer M."/>
        </authorList>
    </citation>
    <scope>NUCLEOTIDE SEQUENCE [LARGE SCALE GENOMIC DNA]</scope>
    <source>
        <strain evidence="32 33">JA135</strain>
    </source>
</reference>
<dbReference type="GO" id="GO:0008360">
    <property type="term" value="P:regulation of cell shape"/>
    <property type="evidence" value="ECO:0007669"/>
    <property type="project" value="UniProtKB-KW"/>
</dbReference>
<evidence type="ECO:0000256" key="13">
    <source>
        <dbReference type="ARBA" id="ARBA00022692"/>
    </source>
</evidence>
<keyword evidence="15" id="KW-0133">Cell shape</keyword>
<sequence>MLKVFRLVLSSMIVLGVVGFVSVAYVFWLFGSDLPAYDHLKTYEPPITTRVYAADGRLMAEYAIEKRIYVPIEAIPKRVSNAFLSAEDKSFYSHPGIDVQGLVRAVITNVRNMNTGRRPVGASTITQQVAKNFLLTNEVSIERKIREALLAFRLEQAFTKDHILELYLNEIYLGFQSYGIAAAALNYFNKSVDELTIAEAAFLAALPKAPNNYHPVREREAAYARRNWVIGRMLEDGHITPDEAERARAEEIVLRERDDTQAVFGAGFFSEEIRRTLAQHYGEEALYKGGLAVRATLDPELQRIAGRVLREGLIAYDRRHGWRGPVATLAVEAGWTEALADVPRPAGAPEDWTLALALKVERGAVTLGLPDGSQAKMPFDTMRWARPWRDDQRVGPAPDSADDVLSAGDVVLVAPVTDDEGAPTGTYGLQQLPDIEGALVAMDPHTGRVLAMMGGFSAERSEFNRATQALRQPGSAFKPFVYMAALEDGYTPASIILDAPFVYDQGPGLAKWKPKNYSNRFYGPSTLRMGVEKSRNLMTVRLAQAVGMDAVADVAERFGVARDMPQYLAASLGSIETTVLRLTTAYAMIANGGRRIEATLVDRIQDRHGRTIYRHDARPCTACEAVPWTGQAVPSLPDPRGQVIDPLTAYQMVSILEGVVRRGTGGRIGAAIQKPLAGKTGTSNDSFDTWFVGFAPDLAVGVFVGFDEPRTLGPREAGSTAAGPIFRDFMLAALEDQPGRPFRVPPGIEFVTIDRQTGRRASGGDGTITEAFKPGEGPVSNPEVLDGSAVAGYGGGAGTAAYGTPSTLGVGIVPMPGQWGSAGQPAAGPTGTGQPLRPGQPVPPGGGQVGAAPPPPPGGGGGAAPQAGGLY</sequence>
<comment type="catalytic activity">
    <reaction evidence="25">
        <text>[GlcNAc-(1-&gt;4)-Mur2Ac(oyl-L-Ala-gamma-D-Glu-L-Lys-D-Ala-D-Ala)](n)-di-trans,octa-cis-undecaprenyl diphosphate + beta-D-GlcNAc-(1-&gt;4)-Mur2Ac(oyl-L-Ala-gamma-D-Glu-L-Lys-D-Ala-D-Ala)-di-trans,octa-cis-undecaprenyl diphosphate = [GlcNAc-(1-&gt;4)-Mur2Ac(oyl-L-Ala-gamma-D-Glu-L-Lys-D-Ala-D-Ala)](n+1)-di-trans,octa-cis-undecaprenyl diphosphate + di-trans,octa-cis-undecaprenyl diphosphate + H(+)</text>
        <dbReference type="Rhea" id="RHEA:23708"/>
        <dbReference type="Rhea" id="RHEA-COMP:9602"/>
        <dbReference type="Rhea" id="RHEA-COMP:9603"/>
        <dbReference type="ChEBI" id="CHEBI:15378"/>
        <dbReference type="ChEBI" id="CHEBI:58405"/>
        <dbReference type="ChEBI" id="CHEBI:60033"/>
        <dbReference type="ChEBI" id="CHEBI:78435"/>
        <dbReference type="EC" id="2.4.99.28"/>
    </reaction>
</comment>
<dbReference type="GO" id="GO:0030288">
    <property type="term" value="C:outer membrane-bounded periplasmic space"/>
    <property type="evidence" value="ECO:0007669"/>
    <property type="project" value="TreeGrafter"/>
</dbReference>
<comment type="catalytic activity">
    <reaction evidence="23">
        <text>Preferential cleavage: (Ac)2-L-Lys-D-Ala-|-D-Ala. Also transpeptidation of peptidyl-alanyl moieties that are N-acyl substituents of D-alanine.</text>
        <dbReference type="EC" id="3.4.16.4"/>
    </reaction>
</comment>
<dbReference type="Gene3D" id="2.40.50.140">
    <property type="entry name" value="Nucleic acid-binding proteins"/>
    <property type="match status" value="1"/>
</dbReference>
<dbReference type="PANTHER" id="PTHR32282:SF27">
    <property type="entry name" value="PENICILLIN-BINDING PROTEIN 1A"/>
    <property type="match status" value="1"/>
</dbReference>
<evidence type="ECO:0000256" key="7">
    <source>
        <dbReference type="ARBA" id="ARBA00022475"/>
    </source>
</evidence>
<keyword evidence="18 28" id="KW-1133">Transmembrane helix</keyword>
<dbReference type="Gene3D" id="1.10.3810.10">
    <property type="entry name" value="Biosynthetic peptidoglycan transglycosylase-like"/>
    <property type="match status" value="1"/>
</dbReference>
<evidence type="ECO:0000256" key="18">
    <source>
        <dbReference type="ARBA" id="ARBA00022989"/>
    </source>
</evidence>
<evidence type="ECO:0000313" key="32">
    <source>
        <dbReference type="EMBL" id="MBB4284474.1"/>
    </source>
</evidence>
<feature type="domain" description="Glycosyl transferase family 51" evidence="30">
    <location>
        <begin position="56"/>
        <end position="233"/>
    </location>
</feature>
<dbReference type="UniPathway" id="UPA00219"/>
<dbReference type="SUPFAM" id="SSF56601">
    <property type="entry name" value="beta-lactamase/transpeptidase-like"/>
    <property type="match status" value="1"/>
</dbReference>
<evidence type="ECO:0000256" key="24">
    <source>
        <dbReference type="ARBA" id="ARBA00044770"/>
    </source>
</evidence>
<organism evidence="32 33">
    <name type="scientific">Roseospira goensis</name>
    <dbReference type="NCBI Taxonomy" id="391922"/>
    <lineage>
        <taxon>Bacteria</taxon>
        <taxon>Pseudomonadati</taxon>
        <taxon>Pseudomonadota</taxon>
        <taxon>Alphaproteobacteria</taxon>
        <taxon>Rhodospirillales</taxon>
        <taxon>Rhodospirillaceae</taxon>
        <taxon>Roseospira</taxon>
    </lineage>
</organism>
<evidence type="ECO:0000256" key="27">
    <source>
        <dbReference type="SAM" id="MobiDB-lite"/>
    </source>
</evidence>
<keyword evidence="20" id="KW-0046">Antibiotic resistance</keyword>
<keyword evidence="12 32" id="KW-0808">Transferase</keyword>
<evidence type="ECO:0000259" key="30">
    <source>
        <dbReference type="Pfam" id="PF00912"/>
    </source>
</evidence>
<dbReference type="GO" id="GO:0008658">
    <property type="term" value="F:penicillin binding"/>
    <property type="evidence" value="ECO:0007669"/>
    <property type="project" value="InterPro"/>
</dbReference>
<keyword evidence="21" id="KW-0511">Multifunctional enzyme</keyword>
<dbReference type="RefSeq" id="WP_184430942.1">
    <property type="nucleotide sequence ID" value="NZ_JACIGI010000001.1"/>
</dbReference>
<evidence type="ECO:0000259" key="29">
    <source>
        <dbReference type="Pfam" id="PF00905"/>
    </source>
</evidence>
<evidence type="ECO:0000256" key="14">
    <source>
        <dbReference type="ARBA" id="ARBA00022801"/>
    </source>
</evidence>
<dbReference type="SUPFAM" id="SSF53955">
    <property type="entry name" value="Lysozyme-like"/>
    <property type="match status" value="1"/>
</dbReference>
<dbReference type="InterPro" id="IPR012340">
    <property type="entry name" value="NA-bd_OB-fold"/>
</dbReference>
<evidence type="ECO:0000256" key="2">
    <source>
        <dbReference type="ARBA" id="ARBA00004752"/>
    </source>
</evidence>
<evidence type="ECO:0000256" key="23">
    <source>
        <dbReference type="ARBA" id="ARBA00034000"/>
    </source>
</evidence>
<dbReference type="Pfam" id="PF00912">
    <property type="entry name" value="Transgly"/>
    <property type="match status" value="1"/>
</dbReference>
<keyword evidence="14 32" id="KW-0378">Hydrolase</keyword>
<evidence type="ECO:0000256" key="3">
    <source>
        <dbReference type="ARBA" id="ARBA00007090"/>
    </source>
</evidence>
<dbReference type="GO" id="GO:0005886">
    <property type="term" value="C:plasma membrane"/>
    <property type="evidence" value="ECO:0007669"/>
    <property type="project" value="UniProtKB-SubCell"/>
</dbReference>
<dbReference type="FunFam" id="1.10.3810.10:FF:000003">
    <property type="entry name" value="Penicillin-binding protein 1a"/>
    <property type="match status" value="1"/>
</dbReference>
<dbReference type="GO" id="GO:0008955">
    <property type="term" value="F:peptidoglycan glycosyltransferase activity"/>
    <property type="evidence" value="ECO:0007669"/>
    <property type="project" value="UniProtKB-EC"/>
</dbReference>
<dbReference type="GO" id="GO:0009002">
    <property type="term" value="F:serine-type D-Ala-D-Ala carboxypeptidase activity"/>
    <property type="evidence" value="ECO:0007669"/>
    <property type="project" value="UniProtKB-EC"/>
</dbReference>
<evidence type="ECO:0000256" key="5">
    <source>
        <dbReference type="ARBA" id="ARBA00012448"/>
    </source>
</evidence>
<evidence type="ECO:0000256" key="22">
    <source>
        <dbReference type="ARBA" id="ARBA00023316"/>
    </source>
</evidence>
<dbReference type="NCBIfam" id="TIGR02074">
    <property type="entry name" value="PBP_1a_fam"/>
    <property type="match status" value="1"/>
</dbReference>
<dbReference type="InterPro" id="IPR023346">
    <property type="entry name" value="Lysozyme-like_dom_sf"/>
</dbReference>
<feature type="region of interest" description="Disordered" evidence="27">
    <location>
        <begin position="757"/>
        <end position="781"/>
    </location>
</feature>
<dbReference type="InterPro" id="IPR050396">
    <property type="entry name" value="Glycosyltr_51/Transpeptidase"/>
</dbReference>
<keyword evidence="11 32" id="KW-0328">Glycosyltransferase</keyword>
<evidence type="ECO:0000256" key="25">
    <source>
        <dbReference type="ARBA" id="ARBA00049902"/>
    </source>
</evidence>
<comment type="subcellular location">
    <subcellularLocation>
        <location evidence="1">Cell inner membrane</location>
        <topology evidence="1">Single-pass type II membrane protein</topology>
    </subcellularLocation>
</comment>
<keyword evidence="19 28" id="KW-0472">Membrane</keyword>
<dbReference type="InterPro" id="IPR036950">
    <property type="entry name" value="PBP_transglycosylase"/>
</dbReference>
<evidence type="ECO:0000313" key="33">
    <source>
        <dbReference type="Proteomes" id="UP000555728"/>
    </source>
</evidence>
<dbReference type="Pfam" id="PF17092">
    <property type="entry name" value="PCB_OB"/>
    <property type="match status" value="1"/>
</dbReference>
<evidence type="ECO:0000256" key="6">
    <source>
        <dbReference type="ARBA" id="ARBA00018638"/>
    </source>
</evidence>
<feature type="domain" description="Penicillin-binding protein transpeptidase" evidence="29">
    <location>
        <begin position="437"/>
        <end position="730"/>
    </location>
</feature>
<evidence type="ECO:0000256" key="12">
    <source>
        <dbReference type="ARBA" id="ARBA00022679"/>
    </source>
</evidence>
<dbReference type="GO" id="GO:0006508">
    <property type="term" value="P:proteolysis"/>
    <property type="evidence" value="ECO:0007669"/>
    <property type="project" value="UniProtKB-KW"/>
</dbReference>
<keyword evidence="16" id="KW-0735">Signal-anchor</keyword>
<keyword evidence="22" id="KW-0961">Cell wall biogenesis/degradation</keyword>
<dbReference type="PANTHER" id="PTHR32282">
    <property type="entry name" value="BINDING PROTEIN TRANSPEPTIDASE, PUTATIVE-RELATED"/>
    <property type="match status" value="1"/>
</dbReference>
<dbReference type="GO" id="GO:0071555">
    <property type="term" value="P:cell wall organization"/>
    <property type="evidence" value="ECO:0007669"/>
    <property type="project" value="UniProtKB-KW"/>
</dbReference>
<dbReference type="Gene3D" id="3.40.710.10">
    <property type="entry name" value="DD-peptidase/beta-lactamase superfamily"/>
    <property type="match status" value="2"/>
</dbReference>
<dbReference type="InterPro" id="IPR001460">
    <property type="entry name" value="PCN-bd_Tpept"/>
</dbReference>
<keyword evidence="9" id="KW-0121">Carboxypeptidase</keyword>
<dbReference type="EC" id="3.4.16.4" evidence="5"/>
<keyword evidence="33" id="KW-1185">Reference proteome</keyword>
<evidence type="ECO:0000256" key="1">
    <source>
        <dbReference type="ARBA" id="ARBA00004249"/>
    </source>
</evidence>
<feature type="compositionally biased region" description="Low complexity" evidence="27">
    <location>
        <begin position="822"/>
        <end position="835"/>
    </location>
</feature>
<dbReference type="GO" id="GO:0009252">
    <property type="term" value="P:peptidoglycan biosynthetic process"/>
    <property type="evidence" value="ECO:0007669"/>
    <property type="project" value="UniProtKB-UniPathway"/>
</dbReference>
<evidence type="ECO:0000256" key="8">
    <source>
        <dbReference type="ARBA" id="ARBA00022519"/>
    </source>
</evidence>
<dbReference type="InterPro" id="IPR012338">
    <property type="entry name" value="Beta-lactam/transpept-like"/>
</dbReference>